<dbReference type="PANTHER" id="PTHR46041:SF2">
    <property type="entry name" value="MITOCHONDRIAL INNER MEMBRANE PROTEASE SUBUNIT 2"/>
    <property type="match status" value="1"/>
</dbReference>
<keyword evidence="6" id="KW-0999">Mitochondrion inner membrane</keyword>
<keyword evidence="4" id="KW-0645">Protease</keyword>
<evidence type="ECO:0000256" key="10">
    <source>
        <dbReference type="ARBA" id="ARBA00023136"/>
    </source>
</evidence>
<dbReference type="PROSITE" id="PS00760">
    <property type="entry name" value="SPASE_I_2"/>
    <property type="match status" value="1"/>
</dbReference>
<dbReference type="GO" id="GO:0006465">
    <property type="term" value="P:signal peptide processing"/>
    <property type="evidence" value="ECO:0007669"/>
    <property type="project" value="InterPro"/>
</dbReference>
<evidence type="ECO:0000256" key="6">
    <source>
        <dbReference type="ARBA" id="ARBA00022792"/>
    </source>
</evidence>
<dbReference type="InterPro" id="IPR019533">
    <property type="entry name" value="Peptidase_S26"/>
</dbReference>
<evidence type="ECO:0000256" key="5">
    <source>
        <dbReference type="ARBA" id="ARBA00022692"/>
    </source>
</evidence>
<sequence length="170" mass="19013">MGSQSYLWQLTKRTVTSAIIGVTISDRYVTFSSVRGSSMYPTFQATSTSFPGSLRGDLVLAERFCLERYKFSQGDVIIFKAPDNHKKIFVKRLIALPGEWIQIPESSEMLKIPEGHCWVEGDNSACSLDSRFFGPIPLGLVKGRVTHVIWPPQRIGAIERKIPTGRIPPT</sequence>
<proteinExistence type="inferred from homology"/>
<dbReference type="GO" id="GO:0042720">
    <property type="term" value="C:mitochondrial inner membrane peptidase complex"/>
    <property type="evidence" value="ECO:0007669"/>
    <property type="project" value="InterPro"/>
</dbReference>
<name>A0A9D5CCG4_9LILI</name>
<gene>
    <name evidence="13" type="ORF">J5N97_023145</name>
</gene>
<dbReference type="EMBL" id="JAGGNH010000006">
    <property type="protein sequence ID" value="KAJ0970268.1"/>
    <property type="molecule type" value="Genomic_DNA"/>
</dbReference>
<dbReference type="CDD" id="cd06530">
    <property type="entry name" value="S26_SPase_I"/>
    <property type="match status" value="1"/>
</dbReference>
<evidence type="ECO:0000256" key="8">
    <source>
        <dbReference type="ARBA" id="ARBA00022989"/>
    </source>
</evidence>
<evidence type="ECO:0000259" key="12">
    <source>
        <dbReference type="Pfam" id="PF10502"/>
    </source>
</evidence>
<feature type="domain" description="Peptidase S26" evidence="12">
    <location>
        <begin position="107"/>
        <end position="150"/>
    </location>
</feature>
<evidence type="ECO:0000313" key="14">
    <source>
        <dbReference type="Proteomes" id="UP001085076"/>
    </source>
</evidence>
<evidence type="ECO:0000256" key="3">
    <source>
        <dbReference type="ARBA" id="ARBA00013650"/>
    </source>
</evidence>
<reference evidence="13" key="1">
    <citation type="submission" date="2021-03" db="EMBL/GenBank/DDBJ databases">
        <authorList>
            <person name="Li Z."/>
            <person name="Yang C."/>
        </authorList>
    </citation>
    <scope>NUCLEOTIDE SEQUENCE</scope>
    <source>
        <strain evidence="13">Dzin_1.0</strain>
        <tissue evidence="13">Leaf</tissue>
    </source>
</reference>
<dbReference type="Gene3D" id="2.10.109.10">
    <property type="entry name" value="Umud Fragment, subunit A"/>
    <property type="match status" value="1"/>
</dbReference>
<keyword evidence="14" id="KW-1185">Reference proteome</keyword>
<evidence type="ECO:0000313" key="13">
    <source>
        <dbReference type="EMBL" id="KAJ0970268.1"/>
    </source>
</evidence>
<dbReference type="PRINTS" id="PR00727">
    <property type="entry name" value="LEADERPTASE"/>
</dbReference>
<dbReference type="InterPro" id="IPR019757">
    <property type="entry name" value="Pept_S26A_signal_pept_1_Lys-AS"/>
</dbReference>
<dbReference type="AlphaFoldDB" id="A0A9D5CCG4"/>
<keyword evidence="7" id="KW-0378">Hydrolase</keyword>
<feature type="active site" evidence="11">
    <location>
        <position position="91"/>
    </location>
</feature>
<keyword evidence="5" id="KW-0812">Transmembrane</keyword>
<keyword evidence="10" id="KW-0472">Membrane</keyword>
<comment type="caution">
    <text evidence="13">The sequence shown here is derived from an EMBL/GenBank/DDBJ whole genome shotgun (WGS) entry which is preliminary data.</text>
</comment>
<evidence type="ECO:0000256" key="9">
    <source>
        <dbReference type="ARBA" id="ARBA00023128"/>
    </source>
</evidence>
<evidence type="ECO:0000256" key="2">
    <source>
        <dbReference type="ARBA" id="ARBA00007066"/>
    </source>
</evidence>
<dbReference type="InterPro" id="IPR000223">
    <property type="entry name" value="Pept_S26A_signal_pept_1"/>
</dbReference>
<protein>
    <recommendedName>
        <fullName evidence="3">Mitochondrial inner membrane protease subunit 2</fullName>
    </recommendedName>
</protein>
<dbReference type="GO" id="GO:0006627">
    <property type="term" value="P:protein processing involved in protein targeting to mitochondrion"/>
    <property type="evidence" value="ECO:0007669"/>
    <property type="project" value="InterPro"/>
</dbReference>
<keyword evidence="9" id="KW-0496">Mitochondrion</keyword>
<evidence type="ECO:0000256" key="4">
    <source>
        <dbReference type="ARBA" id="ARBA00022670"/>
    </source>
</evidence>
<dbReference type="FunFam" id="2.10.109.10:FF:000005">
    <property type="entry name" value="Mitochondrial inner membrane protease subunit"/>
    <property type="match status" value="1"/>
</dbReference>
<dbReference type="InterPro" id="IPR036286">
    <property type="entry name" value="LexA/Signal_pep-like_sf"/>
</dbReference>
<dbReference type="Proteomes" id="UP001085076">
    <property type="component" value="Miscellaneous, Linkage group lg06"/>
</dbReference>
<dbReference type="Pfam" id="PF10502">
    <property type="entry name" value="Peptidase_S26"/>
    <property type="match status" value="2"/>
</dbReference>
<feature type="domain" description="Peptidase S26" evidence="12">
    <location>
        <begin position="8"/>
        <end position="104"/>
    </location>
</feature>
<dbReference type="OrthoDB" id="9996127at2759"/>
<comment type="similarity">
    <text evidence="2">Belongs to the peptidase S26 family. IMP2 subfamily.</text>
</comment>
<feature type="active site" evidence="11">
    <location>
        <position position="38"/>
    </location>
</feature>
<reference evidence="13" key="2">
    <citation type="journal article" date="2022" name="Hortic Res">
        <title>The genome of Dioscorea zingiberensis sheds light on the biosynthesis, origin and evolution of the medicinally important diosgenin saponins.</title>
        <authorList>
            <person name="Li Y."/>
            <person name="Tan C."/>
            <person name="Li Z."/>
            <person name="Guo J."/>
            <person name="Li S."/>
            <person name="Chen X."/>
            <person name="Wang C."/>
            <person name="Dai X."/>
            <person name="Yang H."/>
            <person name="Song W."/>
            <person name="Hou L."/>
            <person name="Xu J."/>
            <person name="Tong Z."/>
            <person name="Xu A."/>
            <person name="Yuan X."/>
            <person name="Wang W."/>
            <person name="Yang Q."/>
            <person name="Chen L."/>
            <person name="Sun Z."/>
            <person name="Wang K."/>
            <person name="Pan B."/>
            <person name="Chen J."/>
            <person name="Bao Y."/>
            <person name="Liu F."/>
            <person name="Qi X."/>
            <person name="Gang D.R."/>
            <person name="Wen J."/>
            <person name="Li J."/>
        </authorList>
    </citation>
    <scope>NUCLEOTIDE SEQUENCE</scope>
    <source>
        <strain evidence="13">Dzin_1.0</strain>
    </source>
</reference>
<evidence type="ECO:0000256" key="7">
    <source>
        <dbReference type="ARBA" id="ARBA00022801"/>
    </source>
</evidence>
<dbReference type="GO" id="GO:0004252">
    <property type="term" value="F:serine-type endopeptidase activity"/>
    <property type="evidence" value="ECO:0007669"/>
    <property type="project" value="InterPro"/>
</dbReference>
<dbReference type="SUPFAM" id="SSF51306">
    <property type="entry name" value="LexA/Signal peptidase"/>
    <property type="match status" value="1"/>
</dbReference>
<dbReference type="InterPro" id="IPR037730">
    <property type="entry name" value="IMP2"/>
</dbReference>
<evidence type="ECO:0000256" key="11">
    <source>
        <dbReference type="PIRSR" id="PIRSR600223-1"/>
    </source>
</evidence>
<comment type="subcellular location">
    <subcellularLocation>
        <location evidence="1">Mitochondrion inner membrane</location>
        <topology evidence="1">Single-pass membrane protein</topology>
    </subcellularLocation>
</comment>
<evidence type="ECO:0000256" key="1">
    <source>
        <dbReference type="ARBA" id="ARBA00004434"/>
    </source>
</evidence>
<dbReference type="PANTHER" id="PTHR46041">
    <property type="entry name" value="MITOCHONDRIAL INNER MEMBRANE PROTEASE SUBUNIT 2"/>
    <property type="match status" value="1"/>
</dbReference>
<organism evidence="13 14">
    <name type="scientific">Dioscorea zingiberensis</name>
    <dbReference type="NCBI Taxonomy" id="325984"/>
    <lineage>
        <taxon>Eukaryota</taxon>
        <taxon>Viridiplantae</taxon>
        <taxon>Streptophyta</taxon>
        <taxon>Embryophyta</taxon>
        <taxon>Tracheophyta</taxon>
        <taxon>Spermatophyta</taxon>
        <taxon>Magnoliopsida</taxon>
        <taxon>Liliopsida</taxon>
        <taxon>Dioscoreales</taxon>
        <taxon>Dioscoreaceae</taxon>
        <taxon>Dioscorea</taxon>
    </lineage>
</organism>
<accession>A0A9D5CCG4</accession>
<keyword evidence="8" id="KW-1133">Transmembrane helix</keyword>